<name>A0ABP8LLF1_9MICO</name>
<dbReference type="EMBL" id="BAABGN010000013">
    <property type="protein sequence ID" value="GAA4431013.1"/>
    <property type="molecule type" value="Genomic_DNA"/>
</dbReference>
<dbReference type="PANTHER" id="PTHR22642:SF2">
    <property type="entry name" value="PROTEIN LONG AFTER FAR-RED 3"/>
    <property type="match status" value="1"/>
</dbReference>
<organism evidence="2 3">
    <name type="scientific">Georgenia halophila</name>
    <dbReference type="NCBI Taxonomy" id="620889"/>
    <lineage>
        <taxon>Bacteria</taxon>
        <taxon>Bacillati</taxon>
        <taxon>Actinomycetota</taxon>
        <taxon>Actinomycetes</taxon>
        <taxon>Micrococcales</taxon>
        <taxon>Bogoriellaceae</taxon>
        <taxon>Georgenia</taxon>
    </lineage>
</organism>
<keyword evidence="3" id="KW-1185">Reference proteome</keyword>
<dbReference type="InterPro" id="IPR011059">
    <property type="entry name" value="Metal-dep_hydrolase_composite"/>
</dbReference>
<sequence length="599" mass="62986">MALTALGATGAGAAPGNGAAVGHRKADLLLFNGNVLTMSGPFAPADAIAIKDGVVVATGDMRELRRFTNSRTETVNLEGRTVIPGVNDAHLHAMGFGTSQPPLTLDLSREAVSSIAEIRELVARSVQEKGPGQWVRGRGWDQGYLAEGRYPTRHDVDDVSPDNPVALEEWSGHALWVNSRALELAGITRDTVPPLGGEIVKDGDGEPTGLLLEGAARLVQAVVPPFTEEEKRQALRISVGLMHQNGITSVTEPGTSLGSVGLYRDMLHAGDIRQRFTIMLAASGADDLRETLVDARQLETDADWLNVSQVKIYGDGVPTQAKTAWVSEPYVGGGYGGLTLPGSSVEEQLATLDEWVMTAHELGFQVGTHATGDRTISAAVDAYLGAAAAHGDRGLRHYVIHGDLTTPEDLRRMADAGFGLSFNPQIKRSLAHQLVDVIGRERANYQWPYRSALDAGVSVGSASDSPVVGAPNFREGITAMLTRRSLATGEVFGAEERIGLEEALATYTTAGAWQDHAEDWKGTLAEGMAADLCVLDGDLLGTPPEEIVDLPVGMTVVGGDVVYDASSDAPAPTSTAAAAASGLGASGLGLYMSKGCCHV</sequence>
<protein>
    <submittedName>
        <fullName evidence="2">Amidohydrolase</fullName>
    </submittedName>
</protein>
<dbReference type="Proteomes" id="UP001500622">
    <property type="component" value="Unassembled WGS sequence"/>
</dbReference>
<evidence type="ECO:0000313" key="2">
    <source>
        <dbReference type="EMBL" id="GAA4431013.1"/>
    </source>
</evidence>
<dbReference type="InterPro" id="IPR032466">
    <property type="entry name" value="Metal_Hydrolase"/>
</dbReference>
<dbReference type="InterPro" id="IPR013108">
    <property type="entry name" value="Amidohydro_3"/>
</dbReference>
<comment type="caution">
    <text evidence="2">The sequence shown here is derived from an EMBL/GenBank/DDBJ whole genome shotgun (WGS) entry which is preliminary data.</text>
</comment>
<gene>
    <name evidence="2" type="ORF">GCM10023169_35140</name>
</gene>
<evidence type="ECO:0000313" key="3">
    <source>
        <dbReference type="Proteomes" id="UP001500622"/>
    </source>
</evidence>
<evidence type="ECO:0000259" key="1">
    <source>
        <dbReference type="Pfam" id="PF07969"/>
    </source>
</evidence>
<proteinExistence type="predicted"/>
<dbReference type="Gene3D" id="3.10.310.70">
    <property type="match status" value="1"/>
</dbReference>
<dbReference type="PANTHER" id="PTHR22642">
    <property type="entry name" value="IMIDAZOLONEPROPIONASE"/>
    <property type="match status" value="1"/>
</dbReference>
<dbReference type="Pfam" id="PF07969">
    <property type="entry name" value="Amidohydro_3"/>
    <property type="match status" value="1"/>
</dbReference>
<dbReference type="InterPro" id="IPR033932">
    <property type="entry name" value="YtcJ-like"/>
</dbReference>
<dbReference type="Gene3D" id="2.30.40.10">
    <property type="entry name" value="Urease, subunit C, domain 1"/>
    <property type="match status" value="1"/>
</dbReference>
<dbReference type="CDD" id="cd01300">
    <property type="entry name" value="YtcJ_like"/>
    <property type="match status" value="1"/>
</dbReference>
<accession>A0ABP8LLF1</accession>
<dbReference type="SUPFAM" id="SSF51338">
    <property type="entry name" value="Composite domain of metallo-dependent hydrolases"/>
    <property type="match status" value="1"/>
</dbReference>
<dbReference type="Gene3D" id="3.20.20.140">
    <property type="entry name" value="Metal-dependent hydrolases"/>
    <property type="match status" value="1"/>
</dbReference>
<feature type="domain" description="Amidohydrolase 3" evidence="1">
    <location>
        <begin position="73"/>
        <end position="563"/>
    </location>
</feature>
<dbReference type="SUPFAM" id="SSF51556">
    <property type="entry name" value="Metallo-dependent hydrolases"/>
    <property type="match status" value="1"/>
</dbReference>
<reference evidence="3" key="1">
    <citation type="journal article" date="2019" name="Int. J. Syst. Evol. Microbiol.">
        <title>The Global Catalogue of Microorganisms (GCM) 10K type strain sequencing project: providing services to taxonomists for standard genome sequencing and annotation.</title>
        <authorList>
            <consortium name="The Broad Institute Genomics Platform"/>
            <consortium name="The Broad Institute Genome Sequencing Center for Infectious Disease"/>
            <person name="Wu L."/>
            <person name="Ma J."/>
        </authorList>
    </citation>
    <scope>NUCLEOTIDE SEQUENCE [LARGE SCALE GENOMIC DNA]</scope>
    <source>
        <strain evidence="3">JCM 17810</strain>
    </source>
</reference>